<dbReference type="RefSeq" id="WP_078790815.1">
    <property type="nucleotide sequence ID" value="NZ_FUWR01000015.1"/>
</dbReference>
<evidence type="ECO:0000256" key="2">
    <source>
        <dbReference type="SAM" id="MobiDB-lite"/>
    </source>
</evidence>
<feature type="compositionally biased region" description="Low complexity" evidence="2">
    <location>
        <begin position="156"/>
        <end position="197"/>
    </location>
</feature>
<dbReference type="OrthoDB" id="9809693at2"/>
<dbReference type="Gene3D" id="1.10.10.1550">
    <property type="entry name" value="ROS/MUCR transcriptional regulator protein"/>
    <property type="match status" value="1"/>
</dbReference>
<dbReference type="InterPro" id="IPR008807">
    <property type="entry name" value="ROS_MUCR"/>
</dbReference>
<evidence type="ECO:0000313" key="4">
    <source>
        <dbReference type="Proteomes" id="UP000190102"/>
    </source>
</evidence>
<sequence>MSSILVELTANIVSSHAATVEMSSDELLQEIQKVYAALKNLDSDIAAGEEAVVKEAAPAISPKKSIQKDQIICLICGKGGFKTLSRHLKQAHGLKASEYRKQFGIASGTPLAAKNYSEARRQSAIDNNLGEKLAKGRATRMANLEAKKAVPEKAPKAAPVKAQKPVTPKVPKAAPAKAPKAPAAKAPKAAAPRAKKK</sequence>
<keyword evidence="4" id="KW-1185">Reference proteome</keyword>
<gene>
    <name evidence="3" type="ORF">SAMN02745119_02559</name>
</gene>
<dbReference type="AlphaFoldDB" id="A0A1T4QVU2"/>
<evidence type="ECO:0000256" key="1">
    <source>
        <dbReference type="ARBA" id="ARBA00007031"/>
    </source>
</evidence>
<comment type="similarity">
    <text evidence="1">Belongs to the ros/MucR family.</text>
</comment>
<dbReference type="GO" id="GO:0006355">
    <property type="term" value="P:regulation of DNA-templated transcription"/>
    <property type="evidence" value="ECO:0007669"/>
    <property type="project" value="InterPro"/>
</dbReference>
<dbReference type="Proteomes" id="UP000190102">
    <property type="component" value="Unassembled WGS sequence"/>
</dbReference>
<dbReference type="EMBL" id="FUWR01000015">
    <property type="protein sequence ID" value="SKA07853.1"/>
    <property type="molecule type" value="Genomic_DNA"/>
</dbReference>
<feature type="compositionally biased region" description="Basic and acidic residues" evidence="2">
    <location>
        <begin position="146"/>
        <end position="155"/>
    </location>
</feature>
<dbReference type="GO" id="GO:0008270">
    <property type="term" value="F:zinc ion binding"/>
    <property type="evidence" value="ECO:0007669"/>
    <property type="project" value="InterPro"/>
</dbReference>
<reference evidence="4" key="1">
    <citation type="submission" date="2017-02" db="EMBL/GenBank/DDBJ databases">
        <authorList>
            <person name="Varghese N."/>
            <person name="Submissions S."/>
        </authorList>
    </citation>
    <scope>NUCLEOTIDE SEQUENCE [LARGE SCALE GENOMIC DNA]</scope>
    <source>
        <strain evidence="4">ATCC BAA-34</strain>
    </source>
</reference>
<dbReference type="GO" id="GO:0003677">
    <property type="term" value="F:DNA binding"/>
    <property type="evidence" value="ECO:0007669"/>
    <property type="project" value="InterPro"/>
</dbReference>
<evidence type="ECO:0000313" key="3">
    <source>
        <dbReference type="EMBL" id="SKA07853.1"/>
    </source>
</evidence>
<feature type="region of interest" description="Disordered" evidence="2">
    <location>
        <begin position="146"/>
        <end position="197"/>
    </location>
</feature>
<dbReference type="STRING" id="115783.SAMN02745119_02559"/>
<dbReference type="Pfam" id="PF05443">
    <property type="entry name" value="ROS_MUCR"/>
    <property type="match status" value="1"/>
</dbReference>
<proteinExistence type="inferred from homology"/>
<organism evidence="3 4">
    <name type="scientific">Trichlorobacter thiogenes</name>
    <dbReference type="NCBI Taxonomy" id="115783"/>
    <lineage>
        <taxon>Bacteria</taxon>
        <taxon>Pseudomonadati</taxon>
        <taxon>Thermodesulfobacteriota</taxon>
        <taxon>Desulfuromonadia</taxon>
        <taxon>Geobacterales</taxon>
        <taxon>Geobacteraceae</taxon>
        <taxon>Trichlorobacter</taxon>
    </lineage>
</organism>
<dbReference type="InterPro" id="IPR041920">
    <property type="entry name" value="ROS/MUCR_sf"/>
</dbReference>
<protein>
    <submittedName>
        <fullName evidence="3">Transcriptional regulator, MucR family</fullName>
    </submittedName>
</protein>
<accession>A0A1T4QVU2</accession>
<name>A0A1T4QVU2_9BACT</name>